<reference evidence="2 3" key="1">
    <citation type="journal article" date="2015" name="PLoS ONE">
        <title>Lysis to Kill: Evaluation of the Lytic Abilities, and Genomics of Nine Bacteriophages Infective for Gordonia spp. and Their Potential Use in Activated Sludge Foam Biocontrol.</title>
        <authorList>
            <person name="Dyson Z.A."/>
            <person name="Tucci J."/>
            <person name="Seviour R.J."/>
            <person name="Petrovski S."/>
        </authorList>
    </citation>
    <scope>NUCLEOTIDE SEQUENCE [LARGE SCALE GENOMIC DNA]</scope>
</reference>
<evidence type="ECO:0000256" key="1">
    <source>
        <dbReference type="SAM" id="MobiDB-lite"/>
    </source>
</evidence>
<proteinExistence type="predicted"/>
<name>A0A0K0N6X1_9CAUD</name>
<feature type="compositionally biased region" description="Basic residues" evidence="1">
    <location>
        <begin position="45"/>
        <end position="62"/>
    </location>
</feature>
<gene>
    <name evidence="2" type="ORF">GMA7_56</name>
</gene>
<dbReference type="Proteomes" id="UP000202743">
    <property type="component" value="Segment"/>
</dbReference>
<accession>A0A0K0N6X1</accession>
<sequence>MRDNQIVNDHWKLSNKANAPEDESWSDYIERIEKAEKLDKIRKVERQKKRDKARAKRKRTGR</sequence>
<organism evidence="2 3">
    <name type="scientific">Gordonia phage GMA7</name>
    <dbReference type="NCBI Taxonomy" id="1647286"/>
    <lineage>
        <taxon>Viruses</taxon>
        <taxon>Duplodnaviria</taxon>
        <taxon>Heunggongvirae</taxon>
        <taxon>Uroviricota</taxon>
        <taxon>Caudoviricetes</taxon>
        <taxon>Getseptimavirus</taxon>
        <taxon>Getseptimavirus GMA7</taxon>
    </lineage>
</organism>
<dbReference type="EMBL" id="KR063278">
    <property type="protein sequence ID" value="AKJ72493.1"/>
    <property type="molecule type" value="Genomic_DNA"/>
</dbReference>
<dbReference type="KEGG" id="vg:26517416"/>
<keyword evidence="3" id="KW-1185">Reference proteome</keyword>
<evidence type="ECO:0000313" key="2">
    <source>
        <dbReference type="EMBL" id="AKJ72493.1"/>
    </source>
</evidence>
<protein>
    <submittedName>
        <fullName evidence="2">Uncharacterized protein</fullName>
    </submittedName>
</protein>
<dbReference type="GeneID" id="26517416"/>
<dbReference type="RefSeq" id="YP_009189193.1">
    <property type="nucleotide sequence ID" value="NC_028673.1"/>
</dbReference>
<evidence type="ECO:0000313" key="3">
    <source>
        <dbReference type="Proteomes" id="UP000202743"/>
    </source>
</evidence>
<feature type="region of interest" description="Disordered" evidence="1">
    <location>
        <begin position="41"/>
        <end position="62"/>
    </location>
</feature>